<dbReference type="AlphaFoldDB" id="A0A9C6XAU1"/>
<feature type="compositionally biased region" description="Pro residues" evidence="1">
    <location>
        <begin position="57"/>
        <end position="66"/>
    </location>
</feature>
<dbReference type="GeneID" id="127751938"/>
<dbReference type="KEGG" id="foc:127751938"/>
<evidence type="ECO:0000256" key="1">
    <source>
        <dbReference type="SAM" id="MobiDB-lite"/>
    </source>
</evidence>
<gene>
    <name evidence="3" type="primary">LOC127751938</name>
</gene>
<feature type="region of interest" description="Disordered" evidence="1">
    <location>
        <begin position="55"/>
        <end position="167"/>
    </location>
</feature>
<organism evidence="2 3">
    <name type="scientific">Frankliniella occidentalis</name>
    <name type="common">Western flower thrips</name>
    <name type="synonym">Euthrips occidentalis</name>
    <dbReference type="NCBI Taxonomy" id="133901"/>
    <lineage>
        <taxon>Eukaryota</taxon>
        <taxon>Metazoa</taxon>
        <taxon>Ecdysozoa</taxon>
        <taxon>Arthropoda</taxon>
        <taxon>Hexapoda</taxon>
        <taxon>Insecta</taxon>
        <taxon>Pterygota</taxon>
        <taxon>Neoptera</taxon>
        <taxon>Paraneoptera</taxon>
        <taxon>Thysanoptera</taxon>
        <taxon>Terebrantia</taxon>
        <taxon>Thripoidea</taxon>
        <taxon>Thripidae</taxon>
        <taxon>Frankliniella</taxon>
    </lineage>
</organism>
<reference evidence="3" key="1">
    <citation type="submission" date="2025-08" db="UniProtKB">
        <authorList>
            <consortium name="RefSeq"/>
        </authorList>
    </citation>
    <scope>IDENTIFICATION</scope>
    <source>
        <tissue evidence="3">Whole organism</tissue>
    </source>
</reference>
<accession>A0A9C6XAU1</accession>
<proteinExistence type="predicted"/>
<keyword evidence="2" id="KW-1185">Reference proteome</keyword>
<sequence length="167" mass="17015">MAATLWCRVPTGQAVVWIGPCYHLWADPSYVPVAYYDQGTASWLYGDEAEWGNSALPPAPPSPPASPCASSSAPVGPGSPWLSSSESAPSSPSISQSCPAEASPSTGSSSSGPSEIWGTPSQSRQPQDDSGVGLASPPFFTPSPGVPASTAARAMGPTTCKYPRAES</sequence>
<dbReference type="Proteomes" id="UP000504606">
    <property type="component" value="Unplaced"/>
</dbReference>
<dbReference type="RefSeq" id="XP_052132217.1">
    <property type="nucleotide sequence ID" value="XM_052276257.1"/>
</dbReference>
<evidence type="ECO:0000313" key="2">
    <source>
        <dbReference type="Proteomes" id="UP000504606"/>
    </source>
</evidence>
<protein>
    <submittedName>
        <fullName evidence="3">Uncharacterized protein LOC127751938</fullName>
    </submittedName>
</protein>
<name>A0A9C6XAU1_FRAOC</name>
<feature type="compositionally biased region" description="Low complexity" evidence="1">
    <location>
        <begin position="67"/>
        <end position="114"/>
    </location>
</feature>
<evidence type="ECO:0000313" key="3">
    <source>
        <dbReference type="RefSeq" id="XP_052132217.1"/>
    </source>
</evidence>